<feature type="compositionally biased region" description="Low complexity" evidence="1">
    <location>
        <begin position="57"/>
        <end position="83"/>
    </location>
</feature>
<evidence type="ECO:0000313" key="3">
    <source>
        <dbReference type="Proteomes" id="UP000664859"/>
    </source>
</evidence>
<evidence type="ECO:0000313" key="2">
    <source>
        <dbReference type="EMBL" id="KAG5192269.1"/>
    </source>
</evidence>
<evidence type="ECO:0000256" key="1">
    <source>
        <dbReference type="SAM" id="MobiDB-lite"/>
    </source>
</evidence>
<protein>
    <submittedName>
        <fullName evidence="2">Uncharacterized protein</fullName>
    </submittedName>
</protein>
<gene>
    <name evidence="2" type="ORF">JKP88DRAFT_230267</name>
</gene>
<dbReference type="Proteomes" id="UP000664859">
    <property type="component" value="Unassembled WGS sequence"/>
</dbReference>
<organism evidence="2 3">
    <name type="scientific">Tribonema minus</name>
    <dbReference type="NCBI Taxonomy" id="303371"/>
    <lineage>
        <taxon>Eukaryota</taxon>
        <taxon>Sar</taxon>
        <taxon>Stramenopiles</taxon>
        <taxon>Ochrophyta</taxon>
        <taxon>PX clade</taxon>
        <taxon>Xanthophyceae</taxon>
        <taxon>Tribonematales</taxon>
        <taxon>Tribonemataceae</taxon>
        <taxon>Tribonema</taxon>
    </lineage>
</organism>
<dbReference type="AlphaFoldDB" id="A0A835ZHG6"/>
<keyword evidence="3" id="KW-1185">Reference proteome</keyword>
<sequence length="187" mass="20218">MTQEEAVRPAIPIEQNDEFLHFAAGYSVSSDALNKDGYLPTVRYGINVILHSSRPADVAAAPEDAAASQPQQQPQQQLQQQHHSAQDRAPPLRQSETSLAALMRKPEATVEQAAPLVNAFVAGSVKAMGNTATAIAGFWSHAFKDFEPNFKAVAARNVEQMQVLPVKTAAFTRKWAGSMVGLPPQDD</sequence>
<accession>A0A835ZHG6</accession>
<feature type="region of interest" description="Disordered" evidence="1">
    <location>
        <begin position="57"/>
        <end position="96"/>
    </location>
</feature>
<proteinExistence type="predicted"/>
<reference evidence="2" key="1">
    <citation type="submission" date="2021-02" db="EMBL/GenBank/DDBJ databases">
        <title>First Annotated Genome of the Yellow-green Alga Tribonema minus.</title>
        <authorList>
            <person name="Mahan K.M."/>
        </authorList>
    </citation>
    <scope>NUCLEOTIDE SEQUENCE</scope>
    <source>
        <strain evidence="2">UTEX B ZZ1240</strain>
    </source>
</reference>
<name>A0A835ZHG6_9STRA</name>
<dbReference type="EMBL" id="JAFCMP010000008">
    <property type="protein sequence ID" value="KAG5192269.1"/>
    <property type="molecule type" value="Genomic_DNA"/>
</dbReference>
<comment type="caution">
    <text evidence="2">The sequence shown here is derived from an EMBL/GenBank/DDBJ whole genome shotgun (WGS) entry which is preliminary data.</text>
</comment>